<protein>
    <submittedName>
        <fullName evidence="2">Uncharacterized protein</fullName>
    </submittedName>
</protein>
<organism evidence="2 3">
    <name type="scientific">Portunus trituberculatus</name>
    <name type="common">Swimming crab</name>
    <name type="synonym">Neptunus trituberculatus</name>
    <dbReference type="NCBI Taxonomy" id="210409"/>
    <lineage>
        <taxon>Eukaryota</taxon>
        <taxon>Metazoa</taxon>
        <taxon>Ecdysozoa</taxon>
        <taxon>Arthropoda</taxon>
        <taxon>Crustacea</taxon>
        <taxon>Multicrustacea</taxon>
        <taxon>Malacostraca</taxon>
        <taxon>Eumalacostraca</taxon>
        <taxon>Eucarida</taxon>
        <taxon>Decapoda</taxon>
        <taxon>Pleocyemata</taxon>
        <taxon>Brachyura</taxon>
        <taxon>Eubrachyura</taxon>
        <taxon>Portunoidea</taxon>
        <taxon>Portunidae</taxon>
        <taxon>Portuninae</taxon>
        <taxon>Portunus</taxon>
    </lineage>
</organism>
<reference evidence="2 3" key="1">
    <citation type="submission" date="2019-05" db="EMBL/GenBank/DDBJ databases">
        <title>Another draft genome of Portunus trituberculatus and its Hox gene families provides insights of decapod evolution.</title>
        <authorList>
            <person name="Jeong J.-H."/>
            <person name="Song I."/>
            <person name="Kim S."/>
            <person name="Choi T."/>
            <person name="Kim D."/>
            <person name="Ryu S."/>
            <person name="Kim W."/>
        </authorList>
    </citation>
    <scope>NUCLEOTIDE SEQUENCE [LARGE SCALE GENOMIC DNA]</scope>
    <source>
        <tissue evidence="2">Muscle</tissue>
    </source>
</reference>
<keyword evidence="3" id="KW-1185">Reference proteome</keyword>
<dbReference type="EMBL" id="VSRR010000214">
    <property type="protein sequence ID" value="MPC12408.1"/>
    <property type="molecule type" value="Genomic_DNA"/>
</dbReference>
<dbReference type="AlphaFoldDB" id="A0A5B7CTD2"/>
<proteinExistence type="predicted"/>
<sequence length="111" mass="12599">MFHCMMNTWNKGSQSLVLVTLQSDRWEVKQEQFSEKRKAILQASNIPAFGQRSLAEAGHRRCRRSSSLRDDRVLRGHTSTSRRMTSTGSLGLLVADQVTFGPCHSQHTDRP</sequence>
<comment type="caution">
    <text evidence="2">The sequence shown here is derived from an EMBL/GenBank/DDBJ whole genome shotgun (WGS) entry which is preliminary data.</text>
</comment>
<evidence type="ECO:0000256" key="1">
    <source>
        <dbReference type="SAM" id="MobiDB-lite"/>
    </source>
</evidence>
<accession>A0A5B7CTD2</accession>
<name>A0A5B7CTD2_PORTR</name>
<dbReference type="Proteomes" id="UP000324222">
    <property type="component" value="Unassembled WGS sequence"/>
</dbReference>
<evidence type="ECO:0000313" key="2">
    <source>
        <dbReference type="EMBL" id="MPC12408.1"/>
    </source>
</evidence>
<evidence type="ECO:0000313" key="3">
    <source>
        <dbReference type="Proteomes" id="UP000324222"/>
    </source>
</evidence>
<feature type="compositionally biased region" description="Low complexity" evidence="1">
    <location>
        <begin position="76"/>
        <end position="89"/>
    </location>
</feature>
<feature type="region of interest" description="Disordered" evidence="1">
    <location>
        <begin position="60"/>
        <end position="89"/>
    </location>
</feature>
<gene>
    <name evidence="2" type="ORF">E2C01_005099</name>
</gene>